<evidence type="ECO:0000256" key="3">
    <source>
        <dbReference type="ARBA" id="ARBA00023082"/>
    </source>
</evidence>
<feature type="domain" description="RNA polymerase sigma-70 region 2" evidence="7">
    <location>
        <begin position="84"/>
        <end position="149"/>
    </location>
</feature>
<dbReference type="PANTHER" id="PTHR43133">
    <property type="entry name" value="RNA POLYMERASE ECF-TYPE SIGMA FACTO"/>
    <property type="match status" value="1"/>
</dbReference>
<evidence type="ECO:0000256" key="5">
    <source>
        <dbReference type="ARBA" id="ARBA00023163"/>
    </source>
</evidence>
<dbReference type="Proteomes" id="UP001611548">
    <property type="component" value="Unassembled WGS sequence"/>
</dbReference>
<dbReference type="CDD" id="cd06171">
    <property type="entry name" value="Sigma70_r4"/>
    <property type="match status" value="1"/>
</dbReference>
<dbReference type="SUPFAM" id="SSF88946">
    <property type="entry name" value="Sigma2 domain of RNA polymerase sigma factors"/>
    <property type="match status" value="1"/>
</dbReference>
<dbReference type="InterPro" id="IPR013249">
    <property type="entry name" value="RNA_pol_sigma70_r4_t2"/>
</dbReference>
<evidence type="ECO:0000259" key="7">
    <source>
        <dbReference type="Pfam" id="PF04542"/>
    </source>
</evidence>
<dbReference type="EMBL" id="JBIRWE010000009">
    <property type="protein sequence ID" value="MFI1966412.1"/>
    <property type="molecule type" value="Genomic_DNA"/>
</dbReference>
<keyword evidence="10" id="KW-1185">Reference proteome</keyword>
<dbReference type="Gene3D" id="1.10.10.10">
    <property type="entry name" value="Winged helix-like DNA-binding domain superfamily/Winged helix DNA-binding domain"/>
    <property type="match status" value="1"/>
</dbReference>
<dbReference type="PANTHER" id="PTHR43133:SF8">
    <property type="entry name" value="RNA POLYMERASE SIGMA FACTOR HI_1459-RELATED"/>
    <property type="match status" value="1"/>
</dbReference>
<comment type="caution">
    <text evidence="9">The sequence shown here is derived from an EMBL/GenBank/DDBJ whole genome shotgun (WGS) entry which is preliminary data.</text>
</comment>
<keyword evidence="4" id="KW-0238">DNA-binding</keyword>
<keyword evidence="2" id="KW-0805">Transcription regulation</keyword>
<evidence type="ECO:0000259" key="8">
    <source>
        <dbReference type="Pfam" id="PF08281"/>
    </source>
</evidence>
<evidence type="ECO:0000313" key="9">
    <source>
        <dbReference type="EMBL" id="MFI1966412.1"/>
    </source>
</evidence>
<dbReference type="Pfam" id="PF04542">
    <property type="entry name" value="Sigma70_r2"/>
    <property type="match status" value="1"/>
</dbReference>
<evidence type="ECO:0000256" key="2">
    <source>
        <dbReference type="ARBA" id="ARBA00023015"/>
    </source>
</evidence>
<gene>
    <name evidence="9" type="ORF">ACH429_20270</name>
</gene>
<protein>
    <submittedName>
        <fullName evidence="9">RNA polymerase sigma factor</fullName>
    </submittedName>
</protein>
<dbReference type="InterPro" id="IPR014284">
    <property type="entry name" value="RNA_pol_sigma-70_dom"/>
</dbReference>
<dbReference type="InterPro" id="IPR007627">
    <property type="entry name" value="RNA_pol_sigma70_r2"/>
</dbReference>
<dbReference type="InterPro" id="IPR039425">
    <property type="entry name" value="RNA_pol_sigma-70-like"/>
</dbReference>
<evidence type="ECO:0000256" key="4">
    <source>
        <dbReference type="ARBA" id="ARBA00023125"/>
    </source>
</evidence>
<evidence type="ECO:0000313" key="10">
    <source>
        <dbReference type="Proteomes" id="UP001611548"/>
    </source>
</evidence>
<evidence type="ECO:0000256" key="1">
    <source>
        <dbReference type="ARBA" id="ARBA00010641"/>
    </source>
</evidence>
<reference evidence="9 10" key="1">
    <citation type="submission" date="2024-10" db="EMBL/GenBank/DDBJ databases">
        <title>The Natural Products Discovery Center: Release of the First 8490 Sequenced Strains for Exploring Actinobacteria Biosynthetic Diversity.</title>
        <authorList>
            <person name="Kalkreuter E."/>
            <person name="Kautsar S.A."/>
            <person name="Yang D."/>
            <person name="Bader C.D."/>
            <person name="Teijaro C.N."/>
            <person name="Fluegel L."/>
            <person name="Davis C.M."/>
            <person name="Simpson J.R."/>
            <person name="Lauterbach L."/>
            <person name="Steele A.D."/>
            <person name="Gui C."/>
            <person name="Meng S."/>
            <person name="Li G."/>
            <person name="Viehrig K."/>
            <person name="Ye F."/>
            <person name="Su P."/>
            <person name="Kiefer A.F."/>
            <person name="Nichols A."/>
            <person name="Cepeda A.J."/>
            <person name="Yan W."/>
            <person name="Fan B."/>
            <person name="Jiang Y."/>
            <person name="Adhikari A."/>
            <person name="Zheng C.-J."/>
            <person name="Schuster L."/>
            <person name="Cowan T.M."/>
            <person name="Smanski M.J."/>
            <person name="Chevrette M.G."/>
            <person name="De Carvalho L.P.S."/>
            <person name="Shen B."/>
        </authorList>
    </citation>
    <scope>NUCLEOTIDE SEQUENCE [LARGE SCALE GENOMIC DNA]</scope>
    <source>
        <strain evidence="9 10">NPDC020327</strain>
    </source>
</reference>
<dbReference type="InterPro" id="IPR013325">
    <property type="entry name" value="RNA_pol_sigma_r2"/>
</dbReference>
<dbReference type="NCBIfam" id="TIGR02937">
    <property type="entry name" value="sigma70-ECF"/>
    <property type="match status" value="1"/>
</dbReference>
<feature type="region of interest" description="Disordered" evidence="6">
    <location>
        <begin position="1"/>
        <end position="24"/>
    </location>
</feature>
<dbReference type="SUPFAM" id="SSF88659">
    <property type="entry name" value="Sigma3 and sigma4 domains of RNA polymerase sigma factors"/>
    <property type="match status" value="1"/>
</dbReference>
<sequence length="306" mass="33759">MDDNDGLPSDLIDPPSSPRDDSVKGSIDLQANQAPLFSNAKARTVMTSYRLPSARHPRLDFSARSDRELCQLVREGEDAAFAVLWERHARTARQCAAQYTRGCTADADDAVSEAMLAMLQALQAGLGPIDNVVGYLRVTVRRTAANRTMRRLREQPVPEIFDMPVEEDSSAYDHVNEGAVKGAFEGLPEQWRAVLQLSALEGKSASQVARHLDISPASASSLLYRAKEALRTAYLRHQVSSDSPECTRVLHRAIDAMRGRATSRYEELIEAHLQQCARCRDERGHLAQLNSGLPNKKPAKAESGCH</sequence>
<comment type="similarity">
    <text evidence="1">Belongs to the sigma-70 factor family. ECF subfamily.</text>
</comment>
<dbReference type="InterPro" id="IPR013324">
    <property type="entry name" value="RNA_pol_sigma_r3/r4-like"/>
</dbReference>
<feature type="domain" description="RNA polymerase sigma factor 70 region 4 type 2" evidence="8">
    <location>
        <begin position="183"/>
        <end position="230"/>
    </location>
</feature>
<dbReference type="Gene3D" id="1.10.1740.10">
    <property type="match status" value="1"/>
</dbReference>
<dbReference type="Pfam" id="PF08281">
    <property type="entry name" value="Sigma70_r4_2"/>
    <property type="match status" value="1"/>
</dbReference>
<keyword evidence="3" id="KW-0731">Sigma factor</keyword>
<accession>A0ABW7UUZ5</accession>
<organism evidence="9 10">
    <name type="scientific">Streptomyces pathocidini</name>
    <dbReference type="NCBI Taxonomy" id="1650571"/>
    <lineage>
        <taxon>Bacteria</taxon>
        <taxon>Bacillati</taxon>
        <taxon>Actinomycetota</taxon>
        <taxon>Actinomycetes</taxon>
        <taxon>Kitasatosporales</taxon>
        <taxon>Streptomycetaceae</taxon>
        <taxon>Streptomyces</taxon>
    </lineage>
</organism>
<keyword evidence="5" id="KW-0804">Transcription</keyword>
<name>A0ABW7UUZ5_9ACTN</name>
<dbReference type="InterPro" id="IPR036388">
    <property type="entry name" value="WH-like_DNA-bd_sf"/>
</dbReference>
<proteinExistence type="inferred from homology"/>
<evidence type="ECO:0000256" key="6">
    <source>
        <dbReference type="SAM" id="MobiDB-lite"/>
    </source>
</evidence>
<dbReference type="RefSeq" id="WP_157859083.1">
    <property type="nucleotide sequence ID" value="NZ_JBIRWE010000009.1"/>
</dbReference>